<accession>A0A381XHQ1</accession>
<reference evidence="1" key="1">
    <citation type="submission" date="2018-05" db="EMBL/GenBank/DDBJ databases">
        <authorList>
            <person name="Lanie J.A."/>
            <person name="Ng W.-L."/>
            <person name="Kazmierczak K.M."/>
            <person name="Andrzejewski T.M."/>
            <person name="Davidsen T.M."/>
            <person name="Wayne K.J."/>
            <person name="Tettelin H."/>
            <person name="Glass J.I."/>
            <person name="Rusch D."/>
            <person name="Podicherti R."/>
            <person name="Tsui H.-C.T."/>
            <person name="Winkler M.E."/>
        </authorList>
    </citation>
    <scope>NUCLEOTIDE SEQUENCE</scope>
</reference>
<name>A0A381XHQ1_9ZZZZ</name>
<gene>
    <name evidence="1" type="ORF">METZ01_LOCUS117103</name>
</gene>
<evidence type="ECO:0000313" key="1">
    <source>
        <dbReference type="EMBL" id="SVA64249.1"/>
    </source>
</evidence>
<protein>
    <submittedName>
        <fullName evidence="1">Uncharacterized protein</fullName>
    </submittedName>
</protein>
<dbReference type="EMBL" id="UINC01015221">
    <property type="protein sequence ID" value="SVA64249.1"/>
    <property type="molecule type" value="Genomic_DNA"/>
</dbReference>
<sequence>VGKISSVEVILQAISRITAIDIRSMLFQDDVLNEQENKPRVSIIFLKQTQTCTYMDCQLRSRTTTTQVV</sequence>
<organism evidence="1">
    <name type="scientific">marine metagenome</name>
    <dbReference type="NCBI Taxonomy" id="408172"/>
    <lineage>
        <taxon>unclassified sequences</taxon>
        <taxon>metagenomes</taxon>
        <taxon>ecological metagenomes</taxon>
    </lineage>
</organism>
<feature type="non-terminal residue" evidence="1">
    <location>
        <position position="1"/>
    </location>
</feature>
<proteinExistence type="predicted"/>
<dbReference type="AlphaFoldDB" id="A0A381XHQ1"/>